<feature type="compositionally biased region" description="Polar residues" evidence="10">
    <location>
        <begin position="1"/>
        <end position="14"/>
    </location>
</feature>
<dbReference type="OrthoDB" id="422427at2759"/>
<evidence type="ECO:0000313" key="13">
    <source>
        <dbReference type="Proteomes" id="UP000016922"/>
    </source>
</evidence>
<dbReference type="GeneID" id="19464523"/>
<organism evidence="12 13">
    <name type="scientific">Glarea lozoyensis (strain ATCC 20868 / MF5171)</name>
    <dbReference type="NCBI Taxonomy" id="1116229"/>
    <lineage>
        <taxon>Eukaryota</taxon>
        <taxon>Fungi</taxon>
        <taxon>Dikarya</taxon>
        <taxon>Ascomycota</taxon>
        <taxon>Pezizomycotina</taxon>
        <taxon>Leotiomycetes</taxon>
        <taxon>Helotiales</taxon>
        <taxon>Helotiaceae</taxon>
        <taxon>Glarea</taxon>
    </lineage>
</organism>
<dbReference type="FunFam" id="1.25.40.570:FF:000022">
    <property type="entry name" value="COP9 signalosome complex subunit 1"/>
    <property type="match status" value="1"/>
</dbReference>
<evidence type="ECO:0000256" key="3">
    <source>
        <dbReference type="ARBA" id="ARBA00008793"/>
    </source>
</evidence>
<dbReference type="InterPro" id="IPR045135">
    <property type="entry name" value="Rpn7_N"/>
</dbReference>
<keyword evidence="9" id="KW-0175">Coiled coil</keyword>
<evidence type="ECO:0000256" key="9">
    <source>
        <dbReference type="SAM" id="Coils"/>
    </source>
</evidence>
<dbReference type="eggNOG" id="KOG0686">
    <property type="taxonomic scope" value="Eukaryota"/>
</dbReference>
<accession>S3DW00</accession>
<dbReference type="KEGG" id="glz:GLAREA_05469"/>
<keyword evidence="13" id="KW-1185">Reference proteome</keyword>
<dbReference type="GO" id="GO:0003677">
    <property type="term" value="F:DNA binding"/>
    <property type="evidence" value="ECO:0007669"/>
    <property type="project" value="UniProtKB-KW"/>
</dbReference>
<evidence type="ECO:0000256" key="5">
    <source>
        <dbReference type="ARBA" id="ARBA00022490"/>
    </source>
</evidence>
<evidence type="ECO:0000259" key="11">
    <source>
        <dbReference type="PROSITE" id="PS50250"/>
    </source>
</evidence>
<evidence type="ECO:0000256" key="1">
    <source>
        <dbReference type="ARBA" id="ARBA00004123"/>
    </source>
</evidence>
<comment type="subcellular location">
    <subcellularLocation>
        <location evidence="2">Cytoplasm</location>
    </subcellularLocation>
    <subcellularLocation>
        <location evidence="1">Nucleus</location>
    </subcellularLocation>
</comment>
<dbReference type="PROSITE" id="PS50250">
    <property type="entry name" value="PCI"/>
    <property type="match status" value="1"/>
</dbReference>
<keyword evidence="6" id="KW-0736">Signalosome</keyword>
<dbReference type="Gene3D" id="1.25.40.570">
    <property type="match status" value="1"/>
</dbReference>
<dbReference type="GO" id="GO:0005737">
    <property type="term" value="C:cytoplasm"/>
    <property type="evidence" value="ECO:0007669"/>
    <property type="project" value="UniProtKB-SubCell"/>
</dbReference>
<protein>
    <recommendedName>
        <fullName evidence="8">COP9 signalosome complex subunit 1</fullName>
    </recommendedName>
</protein>
<feature type="domain" description="PCI" evidence="11">
    <location>
        <begin position="226"/>
        <end position="396"/>
    </location>
</feature>
<dbReference type="SUPFAM" id="SSF46785">
    <property type="entry name" value="Winged helix' DNA-binding domain"/>
    <property type="match status" value="1"/>
</dbReference>
<dbReference type="SMART" id="SM00088">
    <property type="entry name" value="PINT"/>
    <property type="match status" value="1"/>
</dbReference>
<comment type="subunit">
    <text evidence="4">Component of the COP9 signalosome (CSN) complex.</text>
</comment>
<evidence type="ECO:0000256" key="2">
    <source>
        <dbReference type="ARBA" id="ARBA00004496"/>
    </source>
</evidence>
<dbReference type="InterPro" id="IPR019585">
    <property type="entry name" value="Rpn7/CSN1"/>
</dbReference>
<dbReference type="PANTHER" id="PTHR14145:SF2">
    <property type="entry name" value="COP9 SIGNALOSOME COMPLEX SUBUNIT 1"/>
    <property type="match status" value="1"/>
</dbReference>
<dbReference type="PANTHER" id="PTHR14145">
    <property type="entry name" value="26S PROTESOME SUBUNIT 6"/>
    <property type="match status" value="1"/>
</dbReference>
<keyword evidence="5" id="KW-0963">Cytoplasm</keyword>
<evidence type="ECO:0000313" key="12">
    <source>
        <dbReference type="EMBL" id="EPE36131.1"/>
    </source>
</evidence>
<sequence>MASLQSAPSSPTQPRNKKGGFIVAEPPKFDLESYIQNYQGRTRLDRLIYIGVCSTFLGVEALKLAVREAKAGKDIRKYFEAQAHLETIGPEEPEAVRDKSWIDRVSKQNDAETKRLEEELKGYKNNLVKESIRMGNEDLGKHYHAIGELPKAFEAFSRMRQDISASKQIIDVSRHLINVAAEQKNWIAINSNVQKVKSAIAGTAEEASVQPYLHAVQGLAHFDVGDYSEAANSFLWTEPGLAQSAATIISPNDVAVYGGLCALATMDRNQLQRRVLENSSFRTYLEMEPQIRRAISFFINSRYTNCLQVLESYRADYLLDIYLHRHIDEIYQLIRGKCIVQYFIPFSSVTLASLNSGFAPLGKTMDKELIAMIQRGDLDARINTVDGLLESRKVDPRAELQREALRMAEDYEKEAGRRILHMHISMAGIEVKSPKRSHGGQADAAFFQDEGHRLGGGPGNRGLQY</sequence>
<keyword evidence="12" id="KW-0238">DNA-binding</keyword>
<dbReference type="RefSeq" id="XP_008076949.1">
    <property type="nucleotide sequence ID" value="XM_008078758.1"/>
</dbReference>
<dbReference type="Proteomes" id="UP000016922">
    <property type="component" value="Unassembled WGS sequence"/>
</dbReference>
<dbReference type="Pfam" id="PF10602">
    <property type="entry name" value="RPN7"/>
    <property type="match status" value="1"/>
</dbReference>
<dbReference type="GO" id="GO:0008180">
    <property type="term" value="C:COP9 signalosome"/>
    <property type="evidence" value="ECO:0007669"/>
    <property type="project" value="UniProtKB-KW"/>
</dbReference>
<reference evidence="12 13" key="1">
    <citation type="journal article" date="2013" name="BMC Genomics">
        <title>Genomics-driven discovery of the pneumocandin biosynthetic gene cluster in the fungus Glarea lozoyensis.</title>
        <authorList>
            <person name="Chen L."/>
            <person name="Yue Q."/>
            <person name="Zhang X."/>
            <person name="Xiang M."/>
            <person name="Wang C."/>
            <person name="Li S."/>
            <person name="Che Y."/>
            <person name="Ortiz-Lopez F.J."/>
            <person name="Bills G.F."/>
            <person name="Liu X."/>
            <person name="An Z."/>
        </authorList>
    </citation>
    <scope>NUCLEOTIDE SEQUENCE [LARGE SCALE GENOMIC DNA]</scope>
    <source>
        <strain evidence="13">ATCC 20868 / MF5171</strain>
    </source>
</reference>
<dbReference type="EMBL" id="KE145353">
    <property type="protein sequence ID" value="EPE36131.1"/>
    <property type="molecule type" value="Genomic_DNA"/>
</dbReference>
<feature type="region of interest" description="Disordered" evidence="10">
    <location>
        <begin position="1"/>
        <end position="22"/>
    </location>
</feature>
<evidence type="ECO:0000256" key="7">
    <source>
        <dbReference type="ARBA" id="ARBA00023242"/>
    </source>
</evidence>
<dbReference type="OMA" id="RGIDEQW"/>
<evidence type="ECO:0000256" key="4">
    <source>
        <dbReference type="ARBA" id="ARBA00011098"/>
    </source>
</evidence>
<comment type="similarity">
    <text evidence="3">Belongs to the CSN1 family.</text>
</comment>
<dbReference type="STRING" id="1116229.S3DW00"/>
<dbReference type="Pfam" id="PF01399">
    <property type="entry name" value="PCI"/>
    <property type="match status" value="1"/>
</dbReference>
<gene>
    <name evidence="12" type="ORF">GLAREA_05469</name>
</gene>
<evidence type="ECO:0000256" key="6">
    <source>
        <dbReference type="ARBA" id="ARBA00022790"/>
    </source>
</evidence>
<feature type="coiled-coil region" evidence="9">
    <location>
        <begin position="106"/>
        <end position="133"/>
    </location>
</feature>
<dbReference type="AlphaFoldDB" id="S3DW00"/>
<keyword evidence="7" id="KW-0539">Nucleus</keyword>
<name>S3DW00_GLAL2</name>
<evidence type="ECO:0000256" key="8">
    <source>
        <dbReference type="ARBA" id="ARBA00067814"/>
    </source>
</evidence>
<dbReference type="InterPro" id="IPR000717">
    <property type="entry name" value="PCI_dom"/>
</dbReference>
<proteinExistence type="inferred from homology"/>
<evidence type="ECO:0000256" key="10">
    <source>
        <dbReference type="SAM" id="MobiDB-lite"/>
    </source>
</evidence>
<dbReference type="HOGENOM" id="CLU_022348_1_1_1"/>
<dbReference type="InterPro" id="IPR036390">
    <property type="entry name" value="WH_DNA-bd_sf"/>
</dbReference>